<evidence type="ECO:0000313" key="6">
    <source>
        <dbReference type="Proteomes" id="UP000274756"/>
    </source>
</evidence>
<dbReference type="AlphaFoldDB" id="A0A0N4U3D8"/>
<feature type="domain" description="DDHD" evidence="3">
    <location>
        <begin position="1"/>
        <end position="200"/>
    </location>
</feature>
<dbReference type="Pfam" id="PF02862">
    <property type="entry name" value="DDHD"/>
    <property type="match status" value="1"/>
</dbReference>
<dbReference type="STRING" id="318479.A0A0N4U3D8"/>
<organism evidence="5 7">
    <name type="scientific">Dracunculus medinensis</name>
    <name type="common">Guinea worm</name>
    <dbReference type="NCBI Taxonomy" id="318479"/>
    <lineage>
        <taxon>Eukaryota</taxon>
        <taxon>Metazoa</taxon>
        <taxon>Ecdysozoa</taxon>
        <taxon>Nematoda</taxon>
        <taxon>Chromadorea</taxon>
        <taxon>Rhabditida</taxon>
        <taxon>Spirurina</taxon>
        <taxon>Dracunculoidea</taxon>
        <taxon>Dracunculidae</taxon>
        <taxon>Dracunculus</taxon>
    </lineage>
</organism>
<dbReference type="Proteomes" id="UP000038040">
    <property type="component" value="Unplaced"/>
</dbReference>
<dbReference type="GO" id="GO:0005737">
    <property type="term" value="C:cytoplasm"/>
    <property type="evidence" value="ECO:0007669"/>
    <property type="project" value="TreeGrafter"/>
</dbReference>
<sequence>MFTTSIIRSKAYRLEPLIHPQYRFIRPIKIFSSCDLRAMKDYDSLMPEIFKSYIRKMKAKEKNEKDRINKVQNDDKEQEDLDDEDECDSDESSIIRPTSSSPRSITPPPLDPGDQRKSWWKFGGAKKDGSELLKENEEIKMSDTQKIIEEIPLSSRLQYRLDYQLQPQITDRSYWSVLKSHSAYWANPDIASFIVNRFPDEFCWHIQNVPNKERRLMKIMKIRIANFNKTDLEESISEANAILSYHNFFETKNKIKTSLKHLSGKKLPFYKDLYINFKIVSLMI</sequence>
<evidence type="ECO:0000256" key="2">
    <source>
        <dbReference type="SAM" id="MobiDB-lite"/>
    </source>
</evidence>
<accession>A0A0N4U3D8</accession>
<dbReference type="PANTHER" id="PTHR23509:SF48">
    <property type="entry name" value="INTRACELLULAR PHOSPHOLIPASE A1"/>
    <property type="match status" value="1"/>
</dbReference>
<evidence type="ECO:0000256" key="1">
    <source>
        <dbReference type="ARBA" id="ARBA00038464"/>
    </source>
</evidence>
<dbReference type="EMBL" id="UYYG01001152">
    <property type="protein sequence ID" value="VDN55625.1"/>
    <property type="molecule type" value="Genomic_DNA"/>
</dbReference>
<name>A0A0N4U3D8_DRAME</name>
<dbReference type="PANTHER" id="PTHR23509">
    <property type="entry name" value="PA-PL1 PHOSPHOLIPASE FAMILY"/>
    <property type="match status" value="1"/>
</dbReference>
<dbReference type="InterPro" id="IPR004177">
    <property type="entry name" value="DDHD_dom"/>
</dbReference>
<comment type="similarity">
    <text evidence="1">Belongs to the PA-PLA1 family.</text>
</comment>
<feature type="region of interest" description="Disordered" evidence="2">
    <location>
        <begin position="61"/>
        <end position="118"/>
    </location>
</feature>
<feature type="compositionally biased region" description="Acidic residues" evidence="2">
    <location>
        <begin position="76"/>
        <end position="91"/>
    </location>
</feature>
<proteinExistence type="inferred from homology"/>
<evidence type="ECO:0000259" key="3">
    <source>
        <dbReference type="PROSITE" id="PS51043"/>
    </source>
</evidence>
<dbReference type="OrthoDB" id="431378at2759"/>
<keyword evidence="6" id="KW-1185">Reference proteome</keyword>
<dbReference type="WBParaSite" id="DME_0000123801-mRNA-1">
    <property type="protein sequence ID" value="DME_0000123801-mRNA-1"/>
    <property type="gene ID" value="DME_0000123801"/>
</dbReference>
<dbReference type="InterPro" id="IPR058055">
    <property type="entry name" value="PA-PLA1"/>
</dbReference>
<dbReference type="GO" id="GO:0004620">
    <property type="term" value="F:phospholipase activity"/>
    <property type="evidence" value="ECO:0007669"/>
    <property type="project" value="TreeGrafter"/>
</dbReference>
<reference evidence="7" key="1">
    <citation type="submission" date="2017-02" db="UniProtKB">
        <authorList>
            <consortium name="WormBaseParasite"/>
        </authorList>
    </citation>
    <scope>IDENTIFICATION</scope>
</reference>
<reference evidence="4 6" key="2">
    <citation type="submission" date="2018-11" db="EMBL/GenBank/DDBJ databases">
        <authorList>
            <consortium name="Pathogen Informatics"/>
        </authorList>
    </citation>
    <scope>NUCLEOTIDE SEQUENCE [LARGE SCALE GENOMIC DNA]</scope>
</reference>
<evidence type="ECO:0000313" key="5">
    <source>
        <dbReference type="Proteomes" id="UP000038040"/>
    </source>
</evidence>
<feature type="compositionally biased region" description="Basic and acidic residues" evidence="2">
    <location>
        <begin position="61"/>
        <end position="75"/>
    </location>
</feature>
<dbReference type="PROSITE" id="PS51043">
    <property type="entry name" value="DDHD"/>
    <property type="match status" value="1"/>
</dbReference>
<evidence type="ECO:0000313" key="7">
    <source>
        <dbReference type="WBParaSite" id="DME_0000123801-mRNA-1"/>
    </source>
</evidence>
<dbReference type="GO" id="GO:0046872">
    <property type="term" value="F:metal ion binding"/>
    <property type="evidence" value="ECO:0007669"/>
    <property type="project" value="InterPro"/>
</dbReference>
<feature type="compositionally biased region" description="Low complexity" evidence="2">
    <location>
        <begin position="92"/>
        <end position="104"/>
    </location>
</feature>
<dbReference type="SMART" id="SM01127">
    <property type="entry name" value="DDHD"/>
    <property type="match status" value="1"/>
</dbReference>
<protein>
    <submittedName>
        <fullName evidence="7">DDHD domain-containing protein</fullName>
    </submittedName>
</protein>
<gene>
    <name evidence="4" type="ORF">DME_LOCUS5598</name>
</gene>
<dbReference type="Proteomes" id="UP000274756">
    <property type="component" value="Unassembled WGS sequence"/>
</dbReference>
<evidence type="ECO:0000313" key="4">
    <source>
        <dbReference type="EMBL" id="VDN55625.1"/>
    </source>
</evidence>